<evidence type="ECO:0000256" key="2">
    <source>
        <dbReference type="ARBA" id="ARBA00009525"/>
    </source>
</evidence>
<dbReference type="FunFam" id="3.30.70.2460:FF:000001">
    <property type="entry name" value="DNA repair protein Rad4 family"/>
    <property type="match status" value="1"/>
</dbReference>
<dbReference type="PANTHER" id="PTHR12135:SF0">
    <property type="entry name" value="DNA REPAIR PROTEIN COMPLEMENTING XP-C CELLS"/>
    <property type="match status" value="1"/>
</dbReference>
<evidence type="ECO:0000256" key="4">
    <source>
        <dbReference type="ARBA" id="ARBA00022763"/>
    </source>
</evidence>
<name>B0W975_CULQU</name>
<evidence type="ECO:0000256" key="7">
    <source>
        <dbReference type="ARBA" id="ARBA00023242"/>
    </source>
</evidence>
<feature type="domain" description="Rad4 beta-hairpin" evidence="11">
    <location>
        <begin position="574"/>
        <end position="622"/>
    </location>
</feature>
<dbReference type="OrthoDB" id="300780at2759"/>
<dbReference type="GO" id="GO:0003684">
    <property type="term" value="F:damaged DNA binding"/>
    <property type="evidence" value="ECO:0007669"/>
    <property type="project" value="InterPro"/>
</dbReference>
<keyword evidence="15" id="KW-1185">Reference proteome</keyword>
<reference evidence="14" key="2">
    <citation type="submission" date="2021-02" db="UniProtKB">
        <authorList>
            <consortium name="EnsemblMetazoa"/>
        </authorList>
    </citation>
    <scope>IDENTIFICATION</scope>
    <source>
        <strain evidence="14">JHB</strain>
    </source>
</reference>
<dbReference type="VEuPathDB" id="VectorBase:CQUJHB007557"/>
<dbReference type="InterPro" id="IPR036985">
    <property type="entry name" value="Transglutaminase-like_sf"/>
</dbReference>
<dbReference type="Gene3D" id="3.30.70.2460">
    <property type="entry name" value="Rad4, beta-hairpin domain BHD3"/>
    <property type="match status" value="1"/>
</dbReference>
<gene>
    <name evidence="14" type="primary">6035014</name>
    <name evidence="13" type="ORF">CpipJ_CPIJ003591</name>
</gene>
<proteinExistence type="inferred from homology"/>
<feature type="domain" description="Rad4 beta-hairpin" evidence="12">
    <location>
        <begin position="629"/>
        <end position="703"/>
    </location>
</feature>
<dbReference type="Pfam" id="PF03835">
    <property type="entry name" value="Rad4"/>
    <property type="match status" value="1"/>
</dbReference>
<evidence type="ECO:0000256" key="6">
    <source>
        <dbReference type="ARBA" id="ARBA00023204"/>
    </source>
</evidence>
<dbReference type="SUPFAM" id="SSF54001">
    <property type="entry name" value="Cysteine proteinases"/>
    <property type="match status" value="1"/>
</dbReference>
<dbReference type="EMBL" id="DS231862">
    <property type="protein sequence ID" value="EDS39772.1"/>
    <property type="molecule type" value="Genomic_DNA"/>
</dbReference>
<evidence type="ECO:0000313" key="15">
    <source>
        <dbReference type="Proteomes" id="UP000002320"/>
    </source>
</evidence>
<dbReference type="STRING" id="7176.B0W975"/>
<dbReference type="Gene3D" id="3.90.260.10">
    <property type="entry name" value="Transglutaminase-like"/>
    <property type="match status" value="1"/>
</dbReference>
<keyword evidence="4" id="KW-0227">DNA damage</keyword>
<dbReference type="GO" id="GO:0071942">
    <property type="term" value="C:XPC complex"/>
    <property type="evidence" value="ECO:0007669"/>
    <property type="project" value="TreeGrafter"/>
</dbReference>
<dbReference type="Pfam" id="PF10403">
    <property type="entry name" value="BHD_1"/>
    <property type="match status" value="1"/>
</dbReference>
<evidence type="ECO:0000259" key="10">
    <source>
        <dbReference type="SMART" id="SM01030"/>
    </source>
</evidence>
<dbReference type="SMART" id="SM01030">
    <property type="entry name" value="BHD_1"/>
    <property type="match status" value="1"/>
</dbReference>
<dbReference type="GO" id="GO:0006298">
    <property type="term" value="P:mismatch repair"/>
    <property type="evidence" value="ECO:0007669"/>
    <property type="project" value="TreeGrafter"/>
</dbReference>
<dbReference type="Proteomes" id="UP000002320">
    <property type="component" value="Unassembled WGS sequence"/>
</dbReference>
<dbReference type="AlphaFoldDB" id="B0W975"/>
<dbReference type="VEuPathDB" id="VectorBase:CPIJ003591"/>
<evidence type="ECO:0000256" key="5">
    <source>
        <dbReference type="ARBA" id="ARBA00023125"/>
    </source>
</evidence>
<comment type="similarity">
    <text evidence="2">Belongs to the XPC family.</text>
</comment>
<feature type="coiled-coil region" evidence="8">
    <location>
        <begin position="693"/>
        <end position="720"/>
    </location>
</feature>
<dbReference type="SMART" id="SM01032">
    <property type="entry name" value="BHD_3"/>
    <property type="match status" value="1"/>
</dbReference>
<dbReference type="GO" id="GO:0005737">
    <property type="term" value="C:cytoplasm"/>
    <property type="evidence" value="ECO:0007669"/>
    <property type="project" value="TreeGrafter"/>
</dbReference>
<dbReference type="InterPro" id="IPR018327">
    <property type="entry name" value="BHD_2"/>
</dbReference>
<dbReference type="GO" id="GO:0000111">
    <property type="term" value="C:nucleotide-excision repair factor 2 complex"/>
    <property type="evidence" value="ECO:0007669"/>
    <property type="project" value="TreeGrafter"/>
</dbReference>
<dbReference type="InterPro" id="IPR038765">
    <property type="entry name" value="Papain-like_cys_pep_sf"/>
</dbReference>
<evidence type="ECO:0000259" key="12">
    <source>
        <dbReference type="SMART" id="SM01032"/>
    </source>
</evidence>
<feature type="region of interest" description="Disordered" evidence="9">
    <location>
        <begin position="375"/>
        <end position="410"/>
    </location>
</feature>
<keyword evidence="7" id="KW-0539">Nucleus</keyword>
<keyword evidence="5" id="KW-0238">DNA-binding</keyword>
<feature type="region of interest" description="Disordered" evidence="9">
    <location>
        <begin position="306"/>
        <end position="331"/>
    </location>
</feature>
<protein>
    <submittedName>
        <fullName evidence="13">DNA repair protein xp-c / rad4</fullName>
    </submittedName>
</protein>
<organism>
    <name type="scientific">Culex quinquefasciatus</name>
    <name type="common">Southern house mosquito</name>
    <name type="synonym">Culex pungens</name>
    <dbReference type="NCBI Taxonomy" id="7176"/>
    <lineage>
        <taxon>Eukaryota</taxon>
        <taxon>Metazoa</taxon>
        <taxon>Ecdysozoa</taxon>
        <taxon>Arthropoda</taxon>
        <taxon>Hexapoda</taxon>
        <taxon>Insecta</taxon>
        <taxon>Pterygota</taxon>
        <taxon>Neoptera</taxon>
        <taxon>Endopterygota</taxon>
        <taxon>Diptera</taxon>
        <taxon>Nematocera</taxon>
        <taxon>Culicoidea</taxon>
        <taxon>Culicidae</taxon>
        <taxon>Culicinae</taxon>
        <taxon>Culicini</taxon>
        <taxon>Culex</taxon>
        <taxon>Culex</taxon>
    </lineage>
</organism>
<evidence type="ECO:0000256" key="8">
    <source>
        <dbReference type="SAM" id="Coils"/>
    </source>
</evidence>
<dbReference type="Gene3D" id="2.20.20.110">
    <property type="entry name" value="Rad4, beta-hairpin domain BHD1"/>
    <property type="match status" value="1"/>
</dbReference>
<dbReference type="HOGENOM" id="CLU_009925_0_0_1"/>
<keyword evidence="8" id="KW-0175">Coiled coil</keyword>
<keyword evidence="3" id="KW-0597">Phosphoprotein</keyword>
<feature type="domain" description="Rad4 beta-hairpin" evidence="10">
    <location>
        <begin position="520"/>
        <end position="572"/>
    </location>
</feature>
<evidence type="ECO:0000313" key="13">
    <source>
        <dbReference type="EMBL" id="EDS39772.1"/>
    </source>
</evidence>
<dbReference type="eggNOG" id="KOG2179">
    <property type="taxonomic scope" value="Eukaryota"/>
</dbReference>
<dbReference type="InterPro" id="IPR018326">
    <property type="entry name" value="Rad4_beta-hairpin_dom1"/>
</dbReference>
<dbReference type="InterPro" id="IPR018328">
    <property type="entry name" value="Rad4_beta-hairpin_dom3"/>
</dbReference>
<dbReference type="OMA" id="WIECYLE"/>
<dbReference type="KEGG" id="cqu:CpipJ_CPIJ003591"/>
<sequence>MDPAKRSLRDKIFSRLPKAARTEPAVVVEEISNPPPPPIQQPDRDPEPEVDSDGSSSVGDHLVNLEDIDLDAQFFSQEFRSENVASIEERVPPEVLSSDSDGEGDAEERGRICEMLTQLAQFNSDAAREVVERNREVAASVDVGMDGEEILKSIHKVEGIEVVEQKEGSDGEWELIKALNVEETKQKDVEVTITQRKTGKNGRGFYLNKLVNQAVSDCSQEIVQLLNIQQDEVPSEPDFNYLKSVCDICQKIRRVDEFSNSCRKMFSENISRDEAFELLSITILRFLAIEARLVMYLNVISKAMVQEKPKPKPQPKAKSNPSPEPPTQRYTDVALTTSEILKRKPEFAHFSQVPQLDGADDAPVQPKRPRLWKLKQSAPARVSVSSGKSKRGTTSKFFNKSSKAKQTKKPVSVQQPSLSLWIEVYLTAEKCWTPVDILNNQVGLEHVMKRLPDPVVYVFGWSNDGTLQDVSGRYWWKNEMSARHQRVTEKWLRPVLHRFDRKRKVMRDLVDQLQFRQLRSRAPIPEKLSEFKNHPSYCLKRDLLKFQAIYPPDAPPLGFFHGEPIYGRECVHTLHSREVWLRHAKTIRLRESPYKVVMSKLRREPTQLELFGHWQTDEYVPPEPCDGKVPRNAYGNIEIFKECMLPRGAVHLKQPNISRICRRLNVDYAPAVVGFGIHAGGNHPVFEGIVICREFEQRVLDEYERDLVEQEQRKREKRERRIYDNWRKLIKGLLIRSRARTLVSIANSLKERREHQVVRRREFFCTSSLAPFVTPSSLKNLDTLTSSIGLAITEPCVY</sequence>
<dbReference type="PANTHER" id="PTHR12135">
    <property type="entry name" value="DNA REPAIR PROTEIN XP-C / RAD4"/>
    <property type="match status" value="1"/>
</dbReference>
<dbReference type="GO" id="GO:0003697">
    <property type="term" value="F:single-stranded DNA binding"/>
    <property type="evidence" value="ECO:0007669"/>
    <property type="project" value="TreeGrafter"/>
</dbReference>
<evidence type="ECO:0000256" key="3">
    <source>
        <dbReference type="ARBA" id="ARBA00022553"/>
    </source>
</evidence>
<comment type="subcellular location">
    <subcellularLocation>
        <location evidence="1">Nucleus</location>
    </subcellularLocation>
</comment>
<dbReference type="Pfam" id="PF10405">
    <property type="entry name" value="BHD_3"/>
    <property type="match status" value="1"/>
</dbReference>
<dbReference type="InterPro" id="IPR018325">
    <property type="entry name" value="Rad4/PNGase_transGLS-fold"/>
</dbReference>
<evidence type="ECO:0000313" key="14">
    <source>
        <dbReference type="EnsemblMetazoa" id="CPIJ003591-PA"/>
    </source>
</evidence>
<evidence type="ECO:0000256" key="9">
    <source>
        <dbReference type="SAM" id="MobiDB-lite"/>
    </source>
</evidence>
<keyword evidence="6" id="KW-0234">DNA repair</keyword>
<dbReference type="GO" id="GO:0006289">
    <property type="term" value="P:nucleotide-excision repair"/>
    <property type="evidence" value="ECO:0007669"/>
    <property type="project" value="InterPro"/>
</dbReference>
<feature type="region of interest" description="Disordered" evidence="9">
    <location>
        <begin position="15"/>
        <end position="63"/>
    </location>
</feature>
<dbReference type="InParanoid" id="B0W975"/>
<dbReference type="SMART" id="SM01031">
    <property type="entry name" value="BHD_2"/>
    <property type="match status" value="1"/>
</dbReference>
<dbReference type="EnsemblMetazoa" id="CPIJ003591-RA">
    <property type="protein sequence ID" value="CPIJ003591-PA"/>
    <property type="gene ID" value="CPIJ003591"/>
</dbReference>
<accession>B0W975</accession>
<evidence type="ECO:0000256" key="1">
    <source>
        <dbReference type="ARBA" id="ARBA00004123"/>
    </source>
</evidence>
<dbReference type="FunFam" id="2.20.20.110:FF:000001">
    <property type="entry name" value="DNA repair protein complementing XP-C cells"/>
    <property type="match status" value="1"/>
</dbReference>
<evidence type="ECO:0000259" key="11">
    <source>
        <dbReference type="SMART" id="SM01031"/>
    </source>
</evidence>
<reference evidence="13" key="1">
    <citation type="submission" date="2007-03" db="EMBL/GenBank/DDBJ databases">
        <title>Annotation of Culex pipiens quinquefasciatus.</title>
        <authorList>
            <consortium name="The Broad Institute Genome Sequencing Platform"/>
            <person name="Atkinson P.W."/>
            <person name="Hemingway J."/>
            <person name="Christensen B.M."/>
            <person name="Higgs S."/>
            <person name="Kodira C."/>
            <person name="Hannick L."/>
            <person name="Megy K."/>
            <person name="O'Leary S."/>
            <person name="Pearson M."/>
            <person name="Haas B.J."/>
            <person name="Mauceli E."/>
            <person name="Wortman J.R."/>
            <person name="Lee N.H."/>
            <person name="Guigo R."/>
            <person name="Stanke M."/>
            <person name="Alvarado L."/>
            <person name="Amedeo P."/>
            <person name="Antoine C.H."/>
            <person name="Arensburger P."/>
            <person name="Bidwell S.L."/>
            <person name="Crawford M."/>
            <person name="Camaro F."/>
            <person name="Devon K."/>
            <person name="Engels R."/>
            <person name="Hammond M."/>
            <person name="Howarth C."/>
            <person name="Koehrsen M."/>
            <person name="Lawson D."/>
            <person name="Montgomery P."/>
            <person name="Nene V."/>
            <person name="Nusbaum C."/>
            <person name="Puiu D."/>
            <person name="Romero-Severson J."/>
            <person name="Severson D.W."/>
            <person name="Shumway M."/>
            <person name="Sisk P."/>
            <person name="Stolte C."/>
            <person name="Zeng Q."/>
            <person name="Eisenstadt E."/>
            <person name="Fraser-Liggett C."/>
            <person name="Strausberg R."/>
            <person name="Galagan J."/>
            <person name="Birren B."/>
            <person name="Collins F.H."/>
        </authorList>
    </citation>
    <scope>NUCLEOTIDE SEQUENCE [LARGE SCALE GENOMIC DNA]</scope>
    <source>
        <strain evidence="13">JHB</strain>
    </source>
</reference>
<dbReference type="InterPro" id="IPR042488">
    <property type="entry name" value="Rad4_BHD3_sf"/>
</dbReference>
<dbReference type="InterPro" id="IPR004583">
    <property type="entry name" value="DNA_repair_Rad4"/>
</dbReference>